<accession>A0ACD3Q590</accession>
<comment type="caution">
    <text evidence="1">The sequence shown here is derived from an EMBL/GenBank/DDBJ whole genome shotgun (WGS) entry which is preliminary data.</text>
</comment>
<proteinExistence type="predicted"/>
<organism evidence="1 2">
    <name type="scientific">Larimichthys crocea</name>
    <name type="common">Large yellow croaker</name>
    <name type="synonym">Pseudosciaena crocea</name>
    <dbReference type="NCBI Taxonomy" id="215358"/>
    <lineage>
        <taxon>Eukaryota</taxon>
        <taxon>Metazoa</taxon>
        <taxon>Chordata</taxon>
        <taxon>Craniata</taxon>
        <taxon>Vertebrata</taxon>
        <taxon>Euteleostomi</taxon>
        <taxon>Actinopterygii</taxon>
        <taxon>Neopterygii</taxon>
        <taxon>Teleostei</taxon>
        <taxon>Neoteleostei</taxon>
        <taxon>Acanthomorphata</taxon>
        <taxon>Eupercaria</taxon>
        <taxon>Sciaenidae</taxon>
        <taxon>Larimichthys</taxon>
    </lineage>
</organism>
<evidence type="ECO:0000313" key="2">
    <source>
        <dbReference type="Proteomes" id="UP000793456"/>
    </source>
</evidence>
<sequence length="599" mass="66102">MLSFGPWVEKNCFELLPFICYDDDIVYETSVSNVTNLTSVSATLTWQPVPDVINYRLEVKGVKEMTRNLTNVTDGLFNLTPGTQYTVQVFPIKCGRDLNAQEFFFTTIPNKVENFTVLSQNETRTLYLSWDKPFGNIDLFEIHYSGKEIKTKKTHAKVVNLTPGVLYTFNITSVAAGPDSTRSEKSTITVYTKPGKVSNLKASDNSQEWLLLSWDSPEGDATHYWVKALDENNILRFNQTVTGRQVNVTNLPISQNITLSVIALANGTLKGDNVTIYTYTAPGQISDLVLKSTHDTVTADWNAPHLGKSSSFNIELKVGSETKKYNVHERTKTFHNLNTAANYTVIVSISNGHVDGLPVQDSIFTLPLPPTHPKIPFADKEHITFSWTAPANSLNVTYVVEIKSDFYHYNTSAVVHHHTQYNFTGLKSGTKYDLTVKTKAGGNYSVTADISHCTDAKCCQTCQLTACVAVATTAAALTMAVLLCLALCASYSFVIMNLSSVMWTSAPQAEQTSKTSGQELQQCQKEHHEVKLMLHAVTQGDRCQTDISNISVCTLTFYTQCSSHAVCRLQVQGVSGRLALVEESLLLLFGGTAGQLSVE</sequence>
<dbReference type="Proteomes" id="UP000793456">
    <property type="component" value="Chromosome XXIV"/>
</dbReference>
<reference evidence="1" key="1">
    <citation type="submission" date="2018-11" db="EMBL/GenBank/DDBJ databases">
        <title>The sequence and de novo assembly of Larimichthys crocea genome using PacBio and Hi-C technologies.</title>
        <authorList>
            <person name="Xu P."/>
            <person name="Chen B."/>
            <person name="Zhou Z."/>
            <person name="Ke Q."/>
            <person name="Wu Y."/>
            <person name="Bai H."/>
            <person name="Pu F."/>
        </authorList>
    </citation>
    <scope>NUCLEOTIDE SEQUENCE</scope>
    <source>
        <tissue evidence="1">Muscle</tissue>
    </source>
</reference>
<keyword evidence="2" id="KW-1185">Reference proteome</keyword>
<name>A0ACD3Q590_LARCR</name>
<dbReference type="EMBL" id="CM011697">
    <property type="protein sequence ID" value="TMS02336.1"/>
    <property type="molecule type" value="Genomic_DNA"/>
</dbReference>
<evidence type="ECO:0000313" key="1">
    <source>
        <dbReference type="EMBL" id="TMS02336.1"/>
    </source>
</evidence>
<gene>
    <name evidence="1" type="ORF">E3U43_007876</name>
</gene>
<protein>
    <submittedName>
        <fullName evidence="1">Uncharacterized protein</fullName>
    </submittedName>
</protein>